<sequence length="364" mass="39361">MWVMICVRLLMALLALAVLILSGCAVNGISEPSSANEASSSSGSGDGPPPWVTSPPKKKGVVYGVGSAEIHVDAASAINRAQDRARTELVKRLEVTISGETTATRSREVEDGQSRVTRSVMESVKSQVSETELANIEIVKTYAAEGGGVAYALARLNRDQAESDLIAKIEDLDARIREILEQDPGESANRLARLEVLMPALPLLAQRKQSVEKLQLVAERDPGYRRPSEFRDLADRIASILDSLTVVLRSKESGFDRQMASMLRQTLVKQGVKVREGGSGDLTLRYEASLRAVERDDRSFVFADGNVTVLDGVGNAIDEFQERVKAGSVDPDLARDRAVGRLAEGLGSKLGESLLDSFQRAGVR</sequence>
<evidence type="ECO:0000313" key="4">
    <source>
        <dbReference type="Proteomes" id="UP000738126"/>
    </source>
</evidence>
<dbReference type="InterPro" id="IPR024952">
    <property type="entry name" value="LPP20-like_dom"/>
</dbReference>
<evidence type="ECO:0000259" key="2">
    <source>
        <dbReference type="Pfam" id="PF02169"/>
    </source>
</evidence>
<organism evidence="3 4">
    <name type="scientific">Halorhodospira neutriphila</name>
    <dbReference type="NCBI Taxonomy" id="168379"/>
    <lineage>
        <taxon>Bacteria</taxon>
        <taxon>Pseudomonadati</taxon>
        <taxon>Pseudomonadota</taxon>
        <taxon>Gammaproteobacteria</taxon>
        <taxon>Chromatiales</taxon>
        <taxon>Ectothiorhodospiraceae</taxon>
        <taxon>Halorhodospira</taxon>
    </lineage>
</organism>
<proteinExistence type="predicted"/>
<keyword evidence="4" id="KW-1185">Reference proteome</keyword>
<evidence type="ECO:0000313" key="3">
    <source>
        <dbReference type="EMBL" id="MBK1726252.1"/>
    </source>
</evidence>
<comment type="caution">
    <text evidence="3">The sequence shown here is derived from an EMBL/GenBank/DDBJ whole genome shotgun (WGS) entry which is preliminary data.</text>
</comment>
<reference evidence="3 4" key="1">
    <citation type="journal article" date="2020" name="Microorganisms">
        <title>Osmotic Adaptation and Compatible Solute Biosynthesis of Phototrophic Bacteria as Revealed from Genome Analyses.</title>
        <authorList>
            <person name="Imhoff J.F."/>
            <person name="Rahn T."/>
            <person name="Kunzel S."/>
            <person name="Keller A."/>
            <person name="Neulinger S.C."/>
        </authorList>
    </citation>
    <scope>NUCLEOTIDE SEQUENCE [LARGE SCALE GENOMIC DNA]</scope>
    <source>
        <strain evidence="3 4">DSM 15116</strain>
    </source>
</reference>
<dbReference type="Proteomes" id="UP000738126">
    <property type="component" value="Unassembled WGS sequence"/>
</dbReference>
<feature type="compositionally biased region" description="Low complexity" evidence="1">
    <location>
        <begin position="31"/>
        <end position="43"/>
    </location>
</feature>
<protein>
    <recommendedName>
        <fullName evidence="2">Lipoprotein LPP20-like domain-containing protein</fullName>
    </recommendedName>
</protein>
<feature type="domain" description="Lipoprotein LPP20-like" evidence="2">
    <location>
        <begin position="49"/>
        <end position="156"/>
    </location>
</feature>
<accession>A0ABS1E548</accession>
<dbReference type="Gene3D" id="3.10.28.20">
    <property type="entry name" value="Acetamidase/Formamidase-like domains"/>
    <property type="match status" value="1"/>
</dbReference>
<dbReference type="Pfam" id="PF02169">
    <property type="entry name" value="LPP20"/>
    <property type="match status" value="1"/>
</dbReference>
<dbReference type="EMBL" id="NRSH01000031">
    <property type="protein sequence ID" value="MBK1726252.1"/>
    <property type="molecule type" value="Genomic_DNA"/>
</dbReference>
<gene>
    <name evidence="3" type="ORF">CKO13_04270</name>
</gene>
<name>A0ABS1E548_9GAMM</name>
<evidence type="ECO:0000256" key="1">
    <source>
        <dbReference type="SAM" id="MobiDB-lite"/>
    </source>
</evidence>
<feature type="region of interest" description="Disordered" evidence="1">
    <location>
        <begin position="31"/>
        <end position="58"/>
    </location>
</feature>